<name>A0AAV5VQM6_9BILA</name>
<dbReference type="EMBL" id="BTSY01000004">
    <property type="protein sequence ID" value="GMT21859.1"/>
    <property type="molecule type" value="Genomic_DNA"/>
</dbReference>
<keyword evidence="2" id="KW-1185">Reference proteome</keyword>
<sequence length="68" mass="8051">FALRIHNESPRGGYDLALRRSPHFVSFLKTQIRNSLFLPRCQQQFRIGSEHFMVYDAEFRSISTRIHA</sequence>
<protein>
    <submittedName>
        <fullName evidence="1">Uncharacterized protein</fullName>
    </submittedName>
</protein>
<feature type="non-terminal residue" evidence="1">
    <location>
        <position position="1"/>
    </location>
</feature>
<evidence type="ECO:0000313" key="2">
    <source>
        <dbReference type="Proteomes" id="UP001432322"/>
    </source>
</evidence>
<evidence type="ECO:0000313" key="1">
    <source>
        <dbReference type="EMBL" id="GMT21859.1"/>
    </source>
</evidence>
<proteinExistence type="predicted"/>
<reference evidence="1" key="1">
    <citation type="submission" date="2023-10" db="EMBL/GenBank/DDBJ databases">
        <title>Genome assembly of Pristionchus species.</title>
        <authorList>
            <person name="Yoshida K."/>
            <person name="Sommer R.J."/>
        </authorList>
    </citation>
    <scope>NUCLEOTIDE SEQUENCE</scope>
    <source>
        <strain evidence="1">RS5133</strain>
    </source>
</reference>
<dbReference type="AlphaFoldDB" id="A0AAV5VQM6"/>
<comment type="caution">
    <text evidence="1">The sequence shown here is derived from an EMBL/GenBank/DDBJ whole genome shotgun (WGS) entry which is preliminary data.</text>
</comment>
<organism evidence="1 2">
    <name type="scientific">Pristionchus fissidentatus</name>
    <dbReference type="NCBI Taxonomy" id="1538716"/>
    <lineage>
        <taxon>Eukaryota</taxon>
        <taxon>Metazoa</taxon>
        <taxon>Ecdysozoa</taxon>
        <taxon>Nematoda</taxon>
        <taxon>Chromadorea</taxon>
        <taxon>Rhabditida</taxon>
        <taxon>Rhabditina</taxon>
        <taxon>Diplogasteromorpha</taxon>
        <taxon>Diplogasteroidea</taxon>
        <taxon>Neodiplogasteridae</taxon>
        <taxon>Pristionchus</taxon>
    </lineage>
</organism>
<accession>A0AAV5VQM6</accession>
<dbReference type="Proteomes" id="UP001432322">
    <property type="component" value="Unassembled WGS sequence"/>
</dbReference>
<gene>
    <name evidence="1" type="ORF">PFISCL1PPCAC_13157</name>
</gene>